<feature type="transmembrane region" description="Helical" evidence="1">
    <location>
        <begin position="12"/>
        <end position="32"/>
    </location>
</feature>
<accession>A0ABZ2ND59</accession>
<proteinExistence type="predicted"/>
<reference evidence="2 3" key="1">
    <citation type="submission" date="2024-02" db="EMBL/GenBank/DDBJ databases">
        <title>Seven novel Bacillus-like species.</title>
        <authorList>
            <person name="Liu G."/>
        </authorList>
    </citation>
    <scope>NUCLEOTIDE SEQUENCE [LARGE SCALE GENOMIC DNA]</scope>
    <source>
        <strain evidence="2 3">FJAT-52054</strain>
    </source>
</reference>
<protein>
    <submittedName>
        <fullName evidence="2">YrhC family protein</fullName>
    </submittedName>
</protein>
<evidence type="ECO:0000313" key="2">
    <source>
        <dbReference type="EMBL" id="WXB95664.1"/>
    </source>
</evidence>
<dbReference type="EMBL" id="CP147407">
    <property type="protein sequence ID" value="WXB95664.1"/>
    <property type="molecule type" value="Genomic_DNA"/>
</dbReference>
<dbReference type="InterPro" id="IPR025418">
    <property type="entry name" value="YrhC-like"/>
</dbReference>
<name>A0ABZ2ND59_9BACI</name>
<organism evidence="2 3">
    <name type="scientific">Metabacillus sediminis</name>
    <dbReference type="NCBI Taxonomy" id="3117746"/>
    <lineage>
        <taxon>Bacteria</taxon>
        <taxon>Bacillati</taxon>
        <taxon>Bacillota</taxon>
        <taxon>Bacilli</taxon>
        <taxon>Bacillales</taxon>
        <taxon>Bacillaceae</taxon>
        <taxon>Metabacillus</taxon>
    </lineage>
</organism>
<keyword evidence="1" id="KW-1133">Transmembrane helix</keyword>
<dbReference type="Pfam" id="PF14143">
    <property type="entry name" value="YrhC"/>
    <property type="match status" value="1"/>
</dbReference>
<gene>
    <name evidence="2" type="ORF">WCV65_13965</name>
</gene>
<keyword evidence="1" id="KW-0472">Membrane</keyword>
<keyword evidence="3" id="KW-1185">Reference proteome</keyword>
<dbReference type="Proteomes" id="UP001377337">
    <property type="component" value="Chromosome"/>
</dbReference>
<evidence type="ECO:0000256" key="1">
    <source>
        <dbReference type="SAM" id="Phobius"/>
    </source>
</evidence>
<dbReference type="RefSeq" id="WP_035405189.1">
    <property type="nucleotide sequence ID" value="NZ_CP147407.1"/>
</dbReference>
<keyword evidence="1" id="KW-0812">Transmembrane</keyword>
<feature type="transmembrane region" description="Helical" evidence="1">
    <location>
        <begin position="44"/>
        <end position="64"/>
    </location>
</feature>
<sequence length="73" mass="8160">MKKQLQDLVLDFKNYAFVLLALGTFFYIGVFVESGKVSEQSTMMGASAFMLAGALICFNISLTFHKKLQKEAE</sequence>
<evidence type="ECO:0000313" key="3">
    <source>
        <dbReference type="Proteomes" id="UP001377337"/>
    </source>
</evidence>